<evidence type="ECO:0000259" key="1">
    <source>
        <dbReference type="Pfam" id="PF09828"/>
    </source>
</evidence>
<reference evidence="3 4" key="1">
    <citation type="journal article" date="2016" name="Nat. Commun.">
        <title>Thousands of microbial genomes shed light on interconnected biogeochemical processes in an aquifer system.</title>
        <authorList>
            <person name="Anantharaman K."/>
            <person name="Brown C.T."/>
            <person name="Hug L.A."/>
            <person name="Sharon I."/>
            <person name="Castelle C.J."/>
            <person name="Probst A.J."/>
            <person name="Thomas B.C."/>
            <person name="Singh A."/>
            <person name="Wilkins M.J."/>
            <person name="Karaoz U."/>
            <person name="Brodie E.L."/>
            <person name="Williams K.H."/>
            <person name="Hubbard S.S."/>
            <person name="Banfield J.F."/>
        </authorList>
    </citation>
    <scope>NUCLEOTIDE SEQUENCE [LARGE SCALE GENOMIC DNA]</scope>
</reference>
<dbReference type="AlphaFoldDB" id="A0A1F6U2S0"/>
<accession>A0A1F6U2S0</accession>
<dbReference type="InterPro" id="IPR046858">
    <property type="entry name" value="ChrB_N"/>
</dbReference>
<evidence type="ECO:0000259" key="2">
    <source>
        <dbReference type="Pfam" id="PF20229"/>
    </source>
</evidence>
<sequence>MPAKPLWSMLVISLPGRSTTPRMRVWRALKGLGAVVLRDGVYLLPHSESAARALQEQAQAVIASGGDAHVLTFSSNDQPQAEHFRGLFDRTADYARLIEAIRKLKVSLTRRRAVSVSRHLKKIRREFEALAAADYFPGPAKDQAQQVLSQTETVVAGFLSPGEPQPLAGEIHRLRMADYQNRVWATRTRPWVDRLASAWLIRRFIDPKARFAWLKDPKNCPADALGFDFDNATFTHIGARVTFEVLLTSFGLEENAALTRMGALVHYLDVGGVPAAEAAGIEMILNGARQQFVDDDKLLKEANKTFDFLYMSYAKE</sequence>
<name>A0A1F6U2S0_9PROT</name>
<evidence type="ECO:0000313" key="4">
    <source>
        <dbReference type="Proteomes" id="UP000179037"/>
    </source>
</evidence>
<comment type="caution">
    <text evidence="3">The sequence shown here is derived from an EMBL/GenBank/DDBJ whole genome shotgun (WGS) entry which is preliminary data.</text>
</comment>
<feature type="domain" description="ChrB N-terminal" evidence="2">
    <location>
        <begin position="22"/>
        <end position="158"/>
    </location>
</feature>
<dbReference type="STRING" id="1817768.A3A87_00325"/>
<protein>
    <recommendedName>
        <fullName evidence="5">Chromate resistance protein</fullName>
    </recommendedName>
</protein>
<dbReference type="Pfam" id="PF09828">
    <property type="entry name" value="ChrB_C"/>
    <property type="match status" value="1"/>
</dbReference>
<evidence type="ECO:0000313" key="3">
    <source>
        <dbReference type="EMBL" id="OGI51684.1"/>
    </source>
</evidence>
<dbReference type="EMBL" id="MFTC01000035">
    <property type="protein sequence ID" value="OGI51684.1"/>
    <property type="molecule type" value="Genomic_DNA"/>
</dbReference>
<organism evidence="3 4">
    <name type="scientific">Candidatus Muproteobacteria bacterium RIFCSPLOWO2_01_FULL_60_18</name>
    <dbReference type="NCBI Taxonomy" id="1817768"/>
    <lineage>
        <taxon>Bacteria</taxon>
        <taxon>Pseudomonadati</taxon>
        <taxon>Pseudomonadota</taxon>
        <taxon>Candidatus Muproteobacteria</taxon>
    </lineage>
</organism>
<dbReference type="Proteomes" id="UP000179037">
    <property type="component" value="Unassembled WGS sequence"/>
</dbReference>
<feature type="domain" description="ChrB C-terminal" evidence="1">
    <location>
        <begin position="184"/>
        <end position="311"/>
    </location>
</feature>
<dbReference type="Pfam" id="PF20229">
    <property type="entry name" value="ChrB_N"/>
    <property type="match status" value="1"/>
</dbReference>
<evidence type="ECO:0008006" key="5">
    <source>
        <dbReference type="Google" id="ProtNLM"/>
    </source>
</evidence>
<proteinExistence type="predicted"/>
<gene>
    <name evidence="3" type="ORF">A3A87_00325</name>
</gene>
<dbReference type="InterPro" id="IPR018634">
    <property type="entry name" value="ChrB_C"/>
</dbReference>